<evidence type="ECO:0000313" key="10">
    <source>
        <dbReference type="EMBL" id="MFB9948704.1"/>
    </source>
</evidence>
<feature type="transmembrane region" description="Helical" evidence="8">
    <location>
        <begin position="518"/>
        <end position="540"/>
    </location>
</feature>
<comment type="caution">
    <text evidence="10">The sequence shown here is derived from an EMBL/GenBank/DDBJ whole genome shotgun (WGS) entry which is preliminary data.</text>
</comment>
<feature type="transmembrane region" description="Helical" evidence="8">
    <location>
        <begin position="477"/>
        <end position="497"/>
    </location>
</feature>
<evidence type="ECO:0000259" key="9">
    <source>
        <dbReference type="PROSITE" id="PS50928"/>
    </source>
</evidence>
<evidence type="ECO:0000256" key="8">
    <source>
        <dbReference type="RuleBase" id="RU363032"/>
    </source>
</evidence>
<feature type="transmembrane region" description="Helical" evidence="8">
    <location>
        <begin position="159"/>
        <end position="184"/>
    </location>
</feature>
<protein>
    <submittedName>
        <fullName evidence="10">ABC transporter permease subunit</fullName>
    </submittedName>
</protein>
<feature type="transmembrane region" description="Helical" evidence="8">
    <location>
        <begin position="74"/>
        <end position="101"/>
    </location>
</feature>
<proteinExistence type="inferred from homology"/>
<evidence type="ECO:0000256" key="7">
    <source>
        <dbReference type="ARBA" id="ARBA00023136"/>
    </source>
</evidence>
<name>A0ABV6ADL7_9HYPH</name>
<keyword evidence="7 8" id="KW-0472">Membrane</keyword>
<feature type="transmembrane region" description="Helical" evidence="8">
    <location>
        <begin position="575"/>
        <end position="597"/>
    </location>
</feature>
<sequence>MTDSLDTLGTQRPAITTKPWKERLSGLWPLAPALAFMLVFFLYPVAMLLSLSIKHVDGGGFTLDNFRRIFDTPVYLRIFLNTFQVAALSALLCVLVSYPVAYLLASISKTWRAPLLLLVMVPLWTSFLVKTIAWIVLLGNSGMLNSLLAGLGFGRIKMIYNATGVLISTVHTLVPITILIMLSVMQNIDRNLMRASATLGARGAHSFWRVYFPLSMPGVVASALIAFVNAMGFFVASQLLGGPRDIMIAQFIVQQIDEGFKWQFAAALGVTLLIITLVVFYLFDKVLGFASLAGDPQRKAQHRNSALRRTGAAVLAIVSWLSAWLGAGFDSLRRLLWGKRFGRVNGRPRVELWLTASLILFFIAAPALVLFPVAFSDSAYLAWPPKGFTLRWFEQYFTSPEWREATVRSIVVGLITATLAMLLGIPAAFMLARRNVPGKRAIIGFLLLPMVVPTIIVAVGLYYLFAQMQIAKTTLAVVLGHTVFAVPYVVITVMTVLRNYDIRLDQAAWTLGANKLATFRHVSFPIVRVGMISAFLFAFLQSFDELTVSLFVADSANTMLPRQLWGASIWNIEPLLAAVAMIMLAIVLIVVLGSYALQASARRRD</sequence>
<dbReference type="CDD" id="cd06261">
    <property type="entry name" value="TM_PBP2"/>
    <property type="match status" value="2"/>
</dbReference>
<feature type="domain" description="ABC transmembrane type-1" evidence="9">
    <location>
        <begin position="406"/>
        <end position="594"/>
    </location>
</feature>
<feature type="transmembrane region" description="Helical" evidence="8">
    <location>
        <begin position="443"/>
        <end position="465"/>
    </location>
</feature>
<gene>
    <name evidence="10" type="ORF">ACFFP0_07580</name>
</gene>
<evidence type="ECO:0000256" key="6">
    <source>
        <dbReference type="ARBA" id="ARBA00022989"/>
    </source>
</evidence>
<accession>A0ABV6ADL7</accession>
<organism evidence="10 11">
    <name type="scientific">Rhizobium puerariae</name>
    <dbReference type="NCBI Taxonomy" id="1585791"/>
    <lineage>
        <taxon>Bacteria</taxon>
        <taxon>Pseudomonadati</taxon>
        <taxon>Pseudomonadota</taxon>
        <taxon>Alphaproteobacteria</taxon>
        <taxon>Hyphomicrobiales</taxon>
        <taxon>Rhizobiaceae</taxon>
        <taxon>Rhizobium/Agrobacterium group</taxon>
        <taxon>Rhizobium</taxon>
    </lineage>
</organism>
<feature type="transmembrane region" description="Helical" evidence="8">
    <location>
        <begin position="113"/>
        <end position="138"/>
    </location>
</feature>
<evidence type="ECO:0000313" key="11">
    <source>
        <dbReference type="Proteomes" id="UP001589692"/>
    </source>
</evidence>
<dbReference type="PANTHER" id="PTHR42929:SF5">
    <property type="entry name" value="ABC TRANSPORTER PERMEASE PROTEIN"/>
    <property type="match status" value="1"/>
</dbReference>
<keyword evidence="3 8" id="KW-0813">Transport</keyword>
<feature type="domain" description="ABC transmembrane type-1" evidence="9">
    <location>
        <begin position="79"/>
        <end position="283"/>
    </location>
</feature>
<dbReference type="Gene3D" id="1.10.3720.10">
    <property type="entry name" value="MetI-like"/>
    <property type="match status" value="2"/>
</dbReference>
<evidence type="ECO:0000256" key="3">
    <source>
        <dbReference type="ARBA" id="ARBA00022448"/>
    </source>
</evidence>
<evidence type="ECO:0000256" key="2">
    <source>
        <dbReference type="ARBA" id="ARBA00007069"/>
    </source>
</evidence>
<dbReference type="Pfam" id="PF00528">
    <property type="entry name" value="BPD_transp_1"/>
    <property type="match status" value="2"/>
</dbReference>
<dbReference type="InterPro" id="IPR000515">
    <property type="entry name" value="MetI-like"/>
</dbReference>
<keyword evidence="4" id="KW-1003">Cell membrane</keyword>
<evidence type="ECO:0000256" key="4">
    <source>
        <dbReference type="ARBA" id="ARBA00022475"/>
    </source>
</evidence>
<dbReference type="SUPFAM" id="SSF161098">
    <property type="entry name" value="MetI-like"/>
    <property type="match status" value="2"/>
</dbReference>
<feature type="transmembrane region" description="Helical" evidence="8">
    <location>
        <begin position="30"/>
        <end position="53"/>
    </location>
</feature>
<comment type="similarity">
    <text evidence="2">Belongs to the binding-protein-dependent transport system permease family. CysTW subfamily.</text>
</comment>
<dbReference type="EMBL" id="JBHMAA010000008">
    <property type="protein sequence ID" value="MFB9948704.1"/>
    <property type="molecule type" value="Genomic_DNA"/>
</dbReference>
<keyword evidence="11" id="KW-1185">Reference proteome</keyword>
<feature type="transmembrane region" description="Helical" evidence="8">
    <location>
        <begin position="262"/>
        <end position="283"/>
    </location>
</feature>
<feature type="transmembrane region" description="Helical" evidence="8">
    <location>
        <begin position="219"/>
        <end position="241"/>
    </location>
</feature>
<comment type="subcellular location">
    <subcellularLocation>
        <location evidence="1 8">Cell membrane</location>
        <topology evidence="1 8">Multi-pass membrane protein</topology>
    </subcellularLocation>
</comment>
<feature type="transmembrane region" description="Helical" evidence="8">
    <location>
        <begin position="352"/>
        <end position="375"/>
    </location>
</feature>
<dbReference type="Proteomes" id="UP001589692">
    <property type="component" value="Unassembled WGS sequence"/>
</dbReference>
<reference evidence="10 11" key="1">
    <citation type="submission" date="2024-09" db="EMBL/GenBank/DDBJ databases">
        <authorList>
            <person name="Sun Q."/>
            <person name="Mori K."/>
        </authorList>
    </citation>
    <scope>NUCLEOTIDE SEQUENCE [LARGE SCALE GENOMIC DNA]</scope>
    <source>
        <strain evidence="10 11">TBRC 4938</strain>
    </source>
</reference>
<dbReference type="InterPro" id="IPR035906">
    <property type="entry name" value="MetI-like_sf"/>
</dbReference>
<feature type="transmembrane region" description="Helical" evidence="8">
    <location>
        <begin position="312"/>
        <end position="332"/>
    </location>
</feature>
<dbReference type="RefSeq" id="WP_377258389.1">
    <property type="nucleotide sequence ID" value="NZ_JBHMAA010000008.1"/>
</dbReference>
<dbReference type="PROSITE" id="PS50928">
    <property type="entry name" value="ABC_TM1"/>
    <property type="match status" value="2"/>
</dbReference>
<evidence type="ECO:0000256" key="5">
    <source>
        <dbReference type="ARBA" id="ARBA00022692"/>
    </source>
</evidence>
<dbReference type="PANTHER" id="PTHR42929">
    <property type="entry name" value="INNER MEMBRANE ABC TRANSPORTER PERMEASE PROTEIN YDCU-RELATED-RELATED"/>
    <property type="match status" value="1"/>
</dbReference>
<evidence type="ECO:0000256" key="1">
    <source>
        <dbReference type="ARBA" id="ARBA00004651"/>
    </source>
</evidence>
<keyword evidence="5 8" id="KW-0812">Transmembrane</keyword>
<feature type="transmembrane region" description="Helical" evidence="8">
    <location>
        <begin position="410"/>
        <end position="431"/>
    </location>
</feature>
<keyword evidence="6 8" id="KW-1133">Transmembrane helix</keyword>